<name>A0ACC1ITP9_9FUNG</name>
<dbReference type="Proteomes" id="UP001150581">
    <property type="component" value="Unassembled WGS sequence"/>
</dbReference>
<evidence type="ECO:0000313" key="2">
    <source>
        <dbReference type="Proteomes" id="UP001150581"/>
    </source>
</evidence>
<dbReference type="EMBL" id="JANBPG010000067">
    <property type="protein sequence ID" value="KAJ1900664.1"/>
    <property type="molecule type" value="Genomic_DNA"/>
</dbReference>
<gene>
    <name evidence="1" type="primary">ORC6_2</name>
    <name evidence="1" type="ORF">LPJ66_001321</name>
</gene>
<accession>A0ACC1ITP9</accession>
<evidence type="ECO:0000313" key="1">
    <source>
        <dbReference type="EMBL" id="KAJ1900664.1"/>
    </source>
</evidence>
<protein>
    <submittedName>
        <fullName evidence="1">Origin of replication complex subunit 6</fullName>
    </submittedName>
</protein>
<keyword evidence="2" id="KW-1185">Reference proteome</keyword>
<reference evidence="1" key="1">
    <citation type="submission" date="2022-07" db="EMBL/GenBank/DDBJ databases">
        <title>Phylogenomic reconstructions and comparative analyses of Kickxellomycotina fungi.</title>
        <authorList>
            <person name="Reynolds N.K."/>
            <person name="Stajich J.E."/>
            <person name="Barry K."/>
            <person name="Grigoriev I.V."/>
            <person name="Crous P."/>
            <person name="Smith M.E."/>
        </authorList>
    </citation>
    <scope>NUCLEOTIDE SEQUENCE</scope>
    <source>
        <strain evidence="1">Benny 63K</strain>
    </source>
</reference>
<sequence>MSELIHNLVSRLGLSDNPNILPKAMQYFETIRKSVTNPKQNFSTLSHPSISIHLACESLSFEFNKWAAIGMSGVGEKAYDEAMHEVRVALGLFKHITLDELNVKFNPPPGIINVACSLLAEFKCNISATMSVSASRSVNWGDSVYITAAFCVVYKHMKKRGPSRAKLMAVANTKKTMFDTAVQKLEQFGKVTLSRISAEGFGEMAKQPTNKRGAATVEDQQADDIDDDANGVPAMPVAPRGRKPKAAAPLRAAPAVAQMDEVGSIVAKKRGRRAAEPVVAPATASRRTTQSRAAHAQLESESDAPTTVKRPRRGPAPKSTKSTKSIATKAAEAVNKKAASRAAKVNESRPRIGIVSMINDRDYRETPQYANYLSWKLTMLAAQ</sequence>
<comment type="caution">
    <text evidence="1">The sequence shown here is derived from an EMBL/GenBank/DDBJ whole genome shotgun (WGS) entry which is preliminary data.</text>
</comment>
<proteinExistence type="predicted"/>
<organism evidence="1 2">
    <name type="scientific">Kickxella alabastrina</name>
    <dbReference type="NCBI Taxonomy" id="61397"/>
    <lineage>
        <taxon>Eukaryota</taxon>
        <taxon>Fungi</taxon>
        <taxon>Fungi incertae sedis</taxon>
        <taxon>Zoopagomycota</taxon>
        <taxon>Kickxellomycotina</taxon>
        <taxon>Kickxellomycetes</taxon>
        <taxon>Kickxellales</taxon>
        <taxon>Kickxellaceae</taxon>
        <taxon>Kickxella</taxon>
    </lineage>
</organism>